<dbReference type="Proteomes" id="UP000178912">
    <property type="component" value="Unassembled WGS sequence"/>
</dbReference>
<proteinExistence type="predicted"/>
<dbReference type="InterPro" id="IPR036188">
    <property type="entry name" value="FAD/NAD-bd_sf"/>
</dbReference>
<dbReference type="SUPFAM" id="SSF51905">
    <property type="entry name" value="FAD/NAD(P)-binding domain"/>
    <property type="match status" value="1"/>
</dbReference>
<accession>A0A1E1LJW8</accession>
<dbReference type="NCBIfam" id="NF005566">
    <property type="entry name" value="PRK07236.1"/>
    <property type="match status" value="1"/>
</dbReference>
<organism evidence="2 3">
    <name type="scientific">Rhynchosporium agropyri</name>
    <dbReference type="NCBI Taxonomy" id="914238"/>
    <lineage>
        <taxon>Eukaryota</taxon>
        <taxon>Fungi</taxon>
        <taxon>Dikarya</taxon>
        <taxon>Ascomycota</taxon>
        <taxon>Pezizomycotina</taxon>
        <taxon>Leotiomycetes</taxon>
        <taxon>Helotiales</taxon>
        <taxon>Ploettnerulaceae</taxon>
        <taxon>Rhynchosporium</taxon>
    </lineage>
</organism>
<dbReference type="SUPFAM" id="SSF54373">
    <property type="entry name" value="FAD-linked reductases, C-terminal domain"/>
    <property type="match status" value="1"/>
</dbReference>
<evidence type="ECO:0000313" key="3">
    <source>
        <dbReference type="Proteomes" id="UP000178912"/>
    </source>
</evidence>
<dbReference type="Pfam" id="PF22607">
    <property type="entry name" value="FAD_binding-like"/>
    <property type="match status" value="1"/>
</dbReference>
<keyword evidence="3" id="KW-1185">Reference proteome</keyword>
<dbReference type="Gene3D" id="3.50.50.60">
    <property type="entry name" value="FAD/NAD(P)-binding domain"/>
    <property type="match status" value="1"/>
</dbReference>
<dbReference type="PANTHER" id="PTHR47469">
    <property type="entry name" value="MONOOXYGENASE-LIKE"/>
    <property type="match status" value="1"/>
</dbReference>
<protein>
    <recommendedName>
        <fullName evidence="1">2,6-dihydroxypyridine 3-monooxygenase substrate binding domain-containing protein</fullName>
    </recommendedName>
</protein>
<evidence type="ECO:0000259" key="1">
    <source>
        <dbReference type="Pfam" id="PF22607"/>
    </source>
</evidence>
<name>A0A1E1LJW8_9HELO</name>
<dbReference type="Gene3D" id="3.30.9.60">
    <property type="match status" value="1"/>
</dbReference>
<dbReference type="AlphaFoldDB" id="A0A1E1LJW8"/>
<feature type="domain" description="2,6-dihydroxypyridine 3-monooxygenase substrate binding" evidence="1">
    <location>
        <begin position="189"/>
        <end position="318"/>
    </location>
</feature>
<dbReference type="InterPro" id="IPR054707">
    <property type="entry name" value="DhpH_subs-bd"/>
</dbReference>
<dbReference type="OrthoDB" id="655030at2759"/>
<reference evidence="3" key="1">
    <citation type="submission" date="2016-03" db="EMBL/GenBank/DDBJ databases">
        <authorList>
            <person name="Guldener U."/>
        </authorList>
    </citation>
    <scope>NUCLEOTIDE SEQUENCE [LARGE SCALE GENOMIC DNA]</scope>
    <source>
        <strain evidence="3">04CH-RAC-A.6.1</strain>
    </source>
</reference>
<dbReference type="EMBL" id="FJUX01000133">
    <property type="protein sequence ID" value="CZT10801.1"/>
    <property type="molecule type" value="Genomic_DNA"/>
</dbReference>
<gene>
    <name evidence="2" type="ORF">RAG0_15158</name>
</gene>
<evidence type="ECO:0000313" key="2">
    <source>
        <dbReference type="EMBL" id="CZT10801.1"/>
    </source>
</evidence>
<sequence length="427" mass="47361">MPTKAKNVIIVGGSLGGLMSGVMLKHLGHNVQIFERNPTAMLQDLGAGIVFGPEAQEFFTKHVNIDRPLSVPSHHRQTLAKDGKVIDENDRRQEMVSWDLLYNVLRACFDGVKSQYCELPKKEEGEGEAKYLYARKVVGVKDFGEGIEVDYEVNGSDGKQKEVADLVLAADGPSSTIRKLLLPDVEREYAGYVAWRGTVPENEASGLMKETFVDNFTFFHAPGCQILAYLIPGKNGSISPGSRLMNWVWYYNYPLDSPEYLDLMTDTSGHQHHFSMPVGKIKPHLQSQIKETATSILPPAFSELVRKTEHPFVQCITDVMSPKMSFFGKKLLLVGDAIAGFRPHTAASTSQAAYDALVLEKMMRGEITVNEMQEEMMGYARQLAALGIRMGNRSQFGEEGIDLKAGDDSLKDFLNSTLRGFDRGLGN</sequence>
<dbReference type="InterPro" id="IPR053212">
    <property type="entry name" value="DHP_3-monooxygenase"/>
</dbReference>
<dbReference type="PANTHER" id="PTHR47469:SF2">
    <property type="entry name" value="OS06G0597600 PROTEIN"/>
    <property type="match status" value="1"/>
</dbReference>